<protein>
    <submittedName>
        <fullName evidence="2">Uncharacterized protein</fullName>
    </submittedName>
</protein>
<proteinExistence type="predicted"/>
<evidence type="ECO:0000313" key="2">
    <source>
        <dbReference type="EMBL" id="QHU03970.1"/>
    </source>
</evidence>
<organism evidence="2">
    <name type="scientific">viral metagenome</name>
    <dbReference type="NCBI Taxonomy" id="1070528"/>
    <lineage>
        <taxon>unclassified sequences</taxon>
        <taxon>metagenomes</taxon>
        <taxon>organismal metagenomes</taxon>
    </lineage>
</organism>
<name>A0A6C0JGJ0_9ZZZZ</name>
<reference evidence="2" key="1">
    <citation type="journal article" date="2020" name="Nature">
        <title>Giant virus diversity and host interactions through global metagenomics.</title>
        <authorList>
            <person name="Schulz F."/>
            <person name="Roux S."/>
            <person name="Paez-Espino D."/>
            <person name="Jungbluth S."/>
            <person name="Walsh D.A."/>
            <person name="Denef V.J."/>
            <person name="McMahon K.D."/>
            <person name="Konstantinidis K.T."/>
            <person name="Eloe-Fadrosh E.A."/>
            <person name="Kyrpides N.C."/>
            <person name="Woyke T."/>
        </authorList>
    </citation>
    <scope>NUCLEOTIDE SEQUENCE</scope>
    <source>
        <strain evidence="2">GVMAG-M-3300027708-20</strain>
    </source>
</reference>
<feature type="region of interest" description="Disordered" evidence="1">
    <location>
        <begin position="1"/>
        <end position="181"/>
    </location>
</feature>
<dbReference type="AlphaFoldDB" id="A0A6C0JGJ0"/>
<accession>A0A6C0JGJ0</accession>
<sequence length="181" mass="18645">MDSDTNSAPMGMSGNIKKGGNPLSAVANAVLPPKNPTSMGGNSADYVSKSVGGKKGSRAMKMKMARLRAMRKTRSGKRTVGGSEDHLKVGGAENPLKVGGSCGKTIGGSEKQPVEISGGGVEYTPLDGAYAQANSGKGQIPVDLPTKNPHTPPPATSMKGGRKRKGSKKGSRKGSKKNKRR</sequence>
<feature type="compositionally biased region" description="Basic residues" evidence="1">
    <location>
        <begin position="160"/>
        <end position="181"/>
    </location>
</feature>
<evidence type="ECO:0000256" key="1">
    <source>
        <dbReference type="SAM" id="MobiDB-lite"/>
    </source>
</evidence>
<feature type="compositionally biased region" description="Basic residues" evidence="1">
    <location>
        <begin position="55"/>
        <end position="77"/>
    </location>
</feature>
<dbReference type="EMBL" id="MN740389">
    <property type="protein sequence ID" value="QHU03970.1"/>
    <property type="molecule type" value="Genomic_DNA"/>
</dbReference>